<comment type="caution">
    <text evidence="2">The sequence shown here is derived from an EMBL/GenBank/DDBJ whole genome shotgun (WGS) entry which is preliminary data.</text>
</comment>
<evidence type="ECO:0000313" key="2">
    <source>
        <dbReference type="EMBL" id="MPC40848.1"/>
    </source>
</evidence>
<keyword evidence="1" id="KW-0812">Transmembrane</keyword>
<name>A0A5B7F6Y1_PORTR</name>
<reference evidence="2 3" key="1">
    <citation type="submission" date="2019-05" db="EMBL/GenBank/DDBJ databases">
        <title>Another draft genome of Portunus trituberculatus and its Hox gene families provides insights of decapod evolution.</title>
        <authorList>
            <person name="Jeong J.-H."/>
            <person name="Song I."/>
            <person name="Kim S."/>
            <person name="Choi T."/>
            <person name="Kim D."/>
            <person name="Ryu S."/>
            <person name="Kim W."/>
        </authorList>
    </citation>
    <scope>NUCLEOTIDE SEQUENCE [LARGE SCALE GENOMIC DNA]</scope>
    <source>
        <tissue evidence="2">Muscle</tissue>
    </source>
</reference>
<keyword evidence="1" id="KW-0472">Membrane</keyword>
<proteinExistence type="predicted"/>
<dbReference type="AlphaFoldDB" id="A0A5B7F6Y1"/>
<keyword evidence="3" id="KW-1185">Reference proteome</keyword>
<organism evidence="2 3">
    <name type="scientific">Portunus trituberculatus</name>
    <name type="common">Swimming crab</name>
    <name type="synonym">Neptunus trituberculatus</name>
    <dbReference type="NCBI Taxonomy" id="210409"/>
    <lineage>
        <taxon>Eukaryota</taxon>
        <taxon>Metazoa</taxon>
        <taxon>Ecdysozoa</taxon>
        <taxon>Arthropoda</taxon>
        <taxon>Crustacea</taxon>
        <taxon>Multicrustacea</taxon>
        <taxon>Malacostraca</taxon>
        <taxon>Eumalacostraca</taxon>
        <taxon>Eucarida</taxon>
        <taxon>Decapoda</taxon>
        <taxon>Pleocyemata</taxon>
        <taxon>Brachyura</taxon>
        <taxon>Eubrachyura</taxon>
        <taxon>Portunoidea</taxon>
        <taxon>Portunidae</taxon>
        <taxon>Portuninae</taxon>
        <taxon>Portunus</taxon>
    </lineage>
</organism>
<evidence type="ECO:0000256" key="1">
    <source>
        <dbReference type="SAM" id="Phobius"/>
    </source>
</evidence>
<feature type="transmembrane region" description="Helical" evidence="1">
    <location>
        <begin position="41"/>
        <end position="58"/>
    </location>
</feature>
<dbReference type="Proteomes" id="UP000324222">
    <property type="component" value="Unassembled WGS sequence"/>
</dbReference>
<protein>
    <submittedName>
        <fullName evidence="2">Uncharacterized protein</fullName>
    </submittedName>
</protein>
<dbReference type="EMBL" id="VSRR010004836">
    <property type="protein sequence ID" value="MPC40848.1"/>
    <property type="molecule type" value="Genomic_DNA"/>
</dbReference>
<feature type="transmembrane region" description="Helical" evidence="1">
    <location>
        <begin position="12"/>
        <end position="29"/>
    </location>
</feature>
<accession>A0A5B7F6Y1</accession>
<evidence type="ECO:0000313" key="3">
    <source>
        <dbReference type="Proteomes" id="UP000324222"/>
    </source>
</evidence>
<keyword evidence="1" id="KW-1133">Transmembrane helix</keyword>
<gene>
    <name evidence="2" type="ORF">E2C01_034421</name>
</gene>
<sequence length="67" mass="7403">MHISIQYTRISVFCFSITSNTVLPVILVLEWDNGGGGEGEARSLFITMCVAIQLPDIFTTNKPLVLM</sequence>